<evidence type="ECO:0000313" key="7">
    <source>
        <dbReference type="Proteomes" id="UP000015455"/>
    </source>
</evidence>
<dbReference type="PATRIC" id="fig|1348657.5.peg.1476"/>
<dbReference type="SUPFAM" id="SSF103473">
    <property type="entry name" value="MFS general substrate transporter"/>
    <property type="match status" value="1"/>
</dbReference>
<feature type="transmembrane region" description="Helical" evidence="4">
    <location>
        <begin position="224"/>
        <end position="242"/>
    </location>
</feature>
<feature type="transmembrane region" description="Helical" evidence="4">
    <location>
        <begin position="347"/>
        <end position="366"/>
    </location>
</feature>
<feature type="transmembrane region" description="Helical" evidence="4">
    <location>
        <begin position="288"/>
        <end position="305"/>
    </location>
</feature>
<keyword evidence="1 4" id="KW-0812">Transmembrane</keyword>
<dbReference type="InterPro" id="IPR020846">
    <property type="entry name" value="MFS_dom"/>
</dbReference>
<dbReference type="InterPro" id="IPR011701">
    <property type="entry name" value="MFS"/>
</dbReference>
<organism evidence="6 7">
    <name type="scientific">Thauera terpenica 58Eu</name>
    <dbReference type="NCBI Taxonomy" id="1348657"/>
    <lineage>
        <taxon>Bacteria</taxon>
        <taxon>Pseudomonadati</taxon>
        <taxon>Pseudomonadota</taxon>
        <taxon>Betaproteobacteria</taxon>
        <taxon>Rhodocyclales</taxon>
        <taxon>Zoogloeaceae</taxon>
        <taxon>Thauera</taxon>
    </lineage>
</organism>
<feature type="transmembrane region" description="Helical" evidence="4">
    <location>
        <begin position="378"/>
        <end position="397"/>
    </location>
</feature>
<evidence type="ECO:0000313" key="6">
    <source>
        <dbReference type="EMBL" id="EPZ16062.1"/>
    </source>
</evidence>
<dbReference type="eggNOG" id="COG2271">
    <property type="taxonomic scope" value="Bacteria"/>
</dbReference>
<feature type="domain" description="Major facilitator superfamily (MFS) profile" evidence="5">
    <location>
        <begin position="1"/>
        <end position="403"/>
    </location>
</feature>
<dbReference type="InterPro" id="IPR036259">
    <property type="entry name" value="MFS_trans_sf"/>
</dbReference>
<dbReference type="Proteomes" id="UP000015455">
    <property type="component" value="Unassembled WGS sequence"/>
</dbReference>
<feature type="transmembrane region" description="Helical" evidence="4">
    <location>
        <begin position="164"/>
        <end position="185"/>
    </location>
</feature>
<evidence type="ECO:0000256" key="4">
    <source>
        <dbReference type="SAM" id="Phobius"/>
    </source>
</evidence>
<feature type="transmembrane region" description="Helical" evidence="4">
    <location>
        <begin position="135"/>
        <end position="158"/>
    </location>
</feature>
<feature type="transmembrane region" description="Helical" evidence="4">
    <location>
        <begin position="99"/>
        <end position="123"/>
    </location>
</feature>
<evidence type="ECO:0000256" key="1">
    <source>
        <dbReference type="ARBA" id="ARBA00022692"/>
    </source>
</evidence>
<evidence type="ECO:0000256" key="2">
    <source>
        <dbReference type="ARBA" id="ARBA00022989"/>
    </source>
</evidence>
<dbReference type="AlphaFoldDB" id="S9ZRE3"/>
<dbReference type="EMBL" id="ATJV01000048">
    <property type="protein sequence ID" value="EPZ16062.1"/>
    <property type="molecule type" value="Genomic_DNA"/>
</dbReference>
<feature type="transmembrane region" description="Helical" evidence="4">
    <location>
        <begin position="45"/>
        <end position="63"/>
    </location>
</feature>
<dbReference type="RefSeq" id="WP_021248903.1">
    <property type="nucleotide sequence ID" value="NZ_ATJV01000048.1"/>
</dbReference>
<feature type="transmembrane region" description="Helical" evidence="4">
    <location>
        <begin position="262"/>
        <end position="281"/>
    </location>
</feature>
<sequence length="410" mass="43634">MMFYGWRVVGGSFVSQAFVIGIFTFSVSLLTQPVQETFGVRVEEVMYSLTLGTFLGLFAMPLAGTLIDRVSLRKVMIVGVLLFAAGLALIANTQTMTQYILAFGFTMAIAHSFAGALICSTVVSRWFTVNRGKALGISAIGTSAGGALIPVLVAFWLPEYGWRGTLLNLSLLLVFGVLPVVLLTIRSWPVDVGRSAEPSPATSGTMADIGKLLSLGQILRKPDFWWLGLSLGLLFGAYTAMLSNLTPYATQLGYDELQASRLIMVVAIGGMLGKLLFGMAADRFSLKVSLWVAQLFVLMSFILLASDLPYALMLTSGLLLGLASGGMMPVWGALMANLFGLASYGRAMGLIGPLVTLCVLPAFPLAGRLYDLSGDFKLTLFVFSGVVVAAGVLLIPLRLNQPGKPESAAS</sequence>
<reference evidence="6 7" key="1">
    <citation type="submission" date="2013-06" db="EMBL/GenBank/DDBJ databases">
        <title>Draft genome sequence of Thauera terpenica.</title>
        <authorList>
            <person name="Liu B."/>
            <person name="Frostegard A.H."/>
            <person name="Shapleigh J.P."/>
        </authorList>
    </citation>
    <scope>NUCLEOTIDE SEQUENCE [LARGE SCALE GENOMIC DNA]</scope>
    <source>
        <strain evidence="6 7">58Eu</strain>
    </source>
</reference>
<dbReference type="PANTHER" id="PTHR11360:SF284">
    <property type="entry name" value="EG:103B4.3 PROTEIN-RELATED"/>
    <property type="match status" value="1"/>
</dbReference>
<keyword evidence="2 4" id="KW-1133">Transmembrane helix</keyword>
<accession>S9ZRE3</accession>
<feature type="transmembrane region" description="Helical" evidence="4">
    <location>
        <begin position="12"/>
        <end position="33"/>
    </location>
</feature>
<name>S9ZRE3_9RHOO</name>
<comment type="caution">
    <text evidence="6">The sequence shown here is derived from an EMBL/GenBank/DDBJ whole genome shotgun (WGS) entry which is preliminary data.</text>
</comment>
<dbReference type="InterPro" id="IPR050327">
    <property type="entry name" value="Proton-linked_MCT"/>
</dbReference>
<dbReference type="PROSITE" id="PS50850">
    <property type="entry name" value="MFS"/>
    <property type="match status" value="1"/>
</dbReference>
<feature type="transmembrane region" description="Helical" evidence="4">
    <location>
        <begin position="75"/>
        <end position="93"/>
    </location>
</feature>
<dbReference type="GO" id="GO:0022857">
    <property type="term" value="F:transmembrane transporter activity"/>
    <property type="evidence" value="ECO:0007669"/>
    <property type="project" value="InterPro"/>
</dbReference>
<protein>
    <recommendedName>
        <fullName evidence="5">Major facilitator superfamily (MFS) profile domain-containing protein</fullName>
    </recommendedName>
</protein>
<keyword evidence="3 4" id="KW-0472">Membrane</keyword>
<dbReference type="Pfam" id="PF07690">
    <property type="entry name" value="MFS_1"/>
    <property type="match status" value="1"/>
</dbReference>
<gene>
    <name evidence="6" type="ORF">M622_02490</name>
</gene>
<dbReference type="STRING" id="1348657.M622_02490"/>
<evidence type="ECO:0000259" key="5">
    <source>
        <dbReference type="PROSITE" id="PS50850"/>
    </source>
</evidence>
<dbReference type="Gene3D" id="1.20.1250.20">
    <property type="entry name" value="MFS general substrate transporter like domains"/>
    <property type="match status" value="1"/>
</dbReference>
<dbReference type="PANTHER" id="PTHR11360">
    <property type="entry name" value="MONOCARBOXYLATE TRANSPORTER"/>
    <property type="match status" value="1"/>
</dbReference>
<feature type="transmembrane region" description="Helical" evidence="4">
    <location>
        <begin position="311"/>
        <end position="335"/>
    </location>
</feature>
<proteinExistence type="predicted"/>
<evidence type="ECO:0000256" key="3">
    <source>
        <dbReference type="ARBA" id="ARBA00023136"/>
    </source>
</evidence>
<keyword evidence="7" id="KW-1185">Reference proteome</keyword>